<proteinExistence type="predicted"/>
<reference evidence="2" key="1">
    <citation type="journal article" date="2015" name="Nature">
        <title>Complex archaea that bridge the gap between prokaryotes and eukaryotes.</title>
        <authorList>
            <person name="Spang A."/>
            <person name="Saw J.H."/>
            <person name="Jorgensen S.L."/>
            <person name="Zaremba-Niedzwiedzka K."/>
            <person name="Martijn J."/>
            <person name="Lind A.E."/>
            <person name="van Eijk R."/>
            <person name="Schleper C."/>
            <person name="Guy L."/>
            <person name="Ettema T.J."/>
        </authorList>
    </citation>
    <scope>NUCLEOTIDE SEQUENCE</scope>
</reference>
<accession>A0A0F9RKF7</accession>
<dbReference type="GO" id="GO:0008168">
    <property type="term" value="F:methyltransferase activity"/>
    <property type="evidence" value="ECO:0007669"/>
    <property type="project" value="InterPro"/>
</dbReference>
<dbReference type="PROSITE" id="PS00092">
    <property type="entry name" value="N6_MTASE"/>
    <property type="match status" value="1"/>
</dbReference>
<feature type="region of interest" description="Disordered" evidence="1">
    <location>
        <begin position="542"/>
        <end position="589"/>
    </location>
</feature>
<dbReference type="InterPro" id="IPR002052">
    <property type="entry name" value="DNA_methylase_N6_adenine_CS"/>
</dbReference>
<gene>
    <name evidence="2" type="ORF">LCGC14_0634290</name>
</gene>
<evidence type="ECO:0000256" key="1">
    <source>
        <dbReference type="SAM" id="MobiDB-lite"/>
    </source>
</evidence>
<dbReference type="EMBL" id="LAZR01001123">
    <property type="protein sequence ID" value="KKN50277.1"/>
    <property type="molecule type" value="Genomic_DNA"/>
</dbReference>
<name>A0A0F9RKF7_9ZZZZ</name>
<organism evidence="2">
    <name type="scientific">marine sediment metagenome</name>
    <dbReference type="NCBI Taxonomy" id="412755"/>
    <lineage>
        <taxon>unclassified sequences</taxon>
        <taxon>metagenomes</taxon>
        <taxon>ecological metagenomes</taxon>
    </lineage>
</organism>
<sequence length="589" mass="66458">MATNDTWAKIQKRITDLQGLYDRQDKTRDLVYMDPPYKLMGFGPNPKPLSNVINITSNAATVFGNALASDLMGAKWQMVVKGKGVSKTQASDIERFINDNFAQADEWLLESLGMSSLDAWLANHVCVRSLIGVRWISQVLKGEYILDVLPTDMRWTPFRFGKDGLDWVAPITWKSREDIAELFPKFSIPGGRTAATTNEKASGSEFEVRDYWDSKHNETWVSKGEAGKQDHKLGRPPFVIVSPSAGFMLRDRGWLEHDAEDIFYLNRGVWDEENRTLSVDQTFAFRQLYPGYEQEQDNFDASPGQPAPKTGETLKVRKGEMHKPVELGDMNRASQFSRQDIKQMREIGSISDAELGTTFGDRPGVWFTRQFEIRQKFLAARLEAIQMMKQGLARLMIEQFINSRDEKGKDFKEVSIGRRGSKNTFSAKSLGDPDTYTITAKFMVSSKTLELMNMTQAAAAKNIGIPQEIIDRDILMVENPAEMRRLRDIEQARQADPVIGLYEMAKSYAVEAEGMADEREADSKKIISMQLTDDMVRIMKARQQPQPVEQPATQVRQPEEPRGDGRAADRLLGPQRGGVGVAPREGVPL</sequence>
<dbReference type="GO" id="GO:0032259">
    <property type="term" value="P:methylation"/>
    <property type="evidence" value="ECO:0007669"/>
    <property type="project" value="InterPro"/>
</dbReference>
<feature type="compositionally biased region" description="Basic and acidic residues" evidence="1">
    <location>
        <begin position="557"/>
        <end position="569"/>
    </location>
</feature>
<feature type="compositionally biased region" description="Polar residues" evidence="1">
    <location>
        <begin position="543"/>
        <end position="556"/>
    </location>
</feature>
<evidence type="ECO:0000313" key="2">
    <source>
        <dbReference type="EMBL" id="KKN50277.1"/>
    </source>
</evidence>
<dbReference type="GO" id="GO:0003676">
    <property type="term" value="F:nucleic acid binding"/>
    <property type="evidence" value="ECO:0007669"/>
    <property type="project" value="InterPro"/>
</dbReference>
<comment type="caution">
    <text evidence="2">The sequence shown here is derived from an EMBL/GenBank/DDBJ whole genome shotgun (WGS) entry which is preliminary data.</text>
</comment>
<feature type="region of interest" description="Disordered" evidence="1">
    <location>
        <begin position="296"/>
        <end position="315"/>
    </location>
</feature>
<protein>
    <submittedName>
        <fullName evidence="2">Uncharacterized protein</fullName>
    </submittedName>
</protein>
<dbReference type="AlphaFoldDB" id="A0A0F9RKF7"/>